<dbReference type="InterPro" id="IPR016174">
    <property type="entry name" value="Di-haem_cyt_TM"/>
</dbReference>
<proteinExistence type="predicted"/>
<dbReference type="EMBL" id="CP003220">
    <property type="protein sequence ID" value="EGB13910.1"/>
    <property type="molecule type" value="Genomic_DNA"/>
</dbReference>
<keyword evidence="1" id="KW-1133">Transmembrane helix</keyword>
<dbReference type="SUPFAM" id="SSF81342">
    <property type="entry name" value="Transmembrane di-heme cytochromes"/>
    <property type="match status" value="1"/>
</dbReference>
<keyword evidence="1" id="KW-0472">Membrane</keyword>
<feature type="domain" description="Cytochrome b/b6 N-terminal region profile" evidence="2">
    <location>
        <begin position="1"/>
        <end position="212"/>
    </location>
</feature>
<dbReference type="PANTHER" id="PTHR19271:SF16">
    <property type="entry name" value="CYTOCHROME B"/>
    <property type="match status" value="1"/>
</dbReference>
<sequence length="435" mass="46069">MRPSRQSITDLILHLHPRTVPLSTIRFSLSFGLGGMAVTLIGLLFLTGVLLLLAYEPTPGGAYASVQTLGREVPLGYWVRNIHHAGANLLVVVAVLHLLRVVLTGAFGPGRRLNWVIGLFLLFLVLAANFTGYLLPWDQLAYWAVTISTAMLGYIPLCGDWLRTFFRGGAEIGPATLANFHVLHVAVIPGCLLVLLVWHFWLVRKAHGLIGAPEGDQPVRRVPVVPDLVAREAAVGLGLIALVLLLALVWNAPLLAQANPGMSPNPTKAPWYFQGFQELLLHLHPLFAVFVWPLLAGVTLLLVPFLPDSALPGGVWFGSERGRELALAAALTGAGLALAVVLADNALAQAGAPLTDTLVTRGMVPTAAVLVLAAGAYWLVVRVLGCTRAEAVMAGLVLGFAALAALTVVGVWFRGAEMHLVAPWAQGAAAAGGLS</sequence>
<keyword evidence="4" id="KW-1185">Reference proteome</keyword>
<dbReference type="GO" id="GO:0016020">
    <property type="term" value="C:membrane"/>
    <property type="evidence" value="ECO:0007669"/>
    <property type="project" value="InterPro"/>
</dbReference>
<feature type="transmembrane region" description="Helical" evidence="1">
    <location>
        <begin position="141"/>
        <end position="162"/>
    </location>
</feature>
<feature type="transmembrane region" description="Helical" evidence="1">
    <location>
        <begin position="233"/>
        <end position="258"/>
    </location>
</feature>
<protein>
    <submittedName>
        <fullName evidence="3">Cytochrome b/b6 domain-containing protein</fullName>
    </submittedName>
</protein>
<dbReference type="Proteomes" id="UP000007845">
    <property type="component" value="Chromosome"/>
</dbReference>
<dbReference type="AlphaFoldDB" id="F0JGP1"/>
<dbReference type="STRING" id="641491.DND132_0695"/>
<feature type="transmembrane region" description="Helical" evidence="1">
    <location>
        <begin position="279"/>
        <end position="305"/>
    </location>
</feature>
<feature type="transmembrane region" description="Helical" evidence="1">
    <location>
        <begin position="325"/>
        <end position="346"/>
    </location>
</feature>
<gene>
    <name evidence="3" type="ORF">DND132_0695</name>
</gene>
<dbReference type="OrthoDB" id="9804503at2"/>
<feature type="transmembrane region" description="Helical" evidence="1">
    <location>
        <begin position="358"/>
        <end position="380"/>
    </location>
</feature>
<evidence type="ECO:0000313" key="3">
    <source>
        <dbReference type="EMBL" id="EGB13910.1"/>
    </source>
</evidence>
<dbReference type="InterPro" id="IPR005797">
    <property type="entry name" value="Cyt_b/b6_N"/>
</dbReference>
<organism evidence="3 4">
    <name type="scientific">Pseudodesulfovibrio mercurii</name>
    <dbReference type="NCBI Taxonomy" id="641491"/>
    <lineage>
        <taxon>Bacteria</taxon>
        <taxon>Pseudomonadati</taxon>
        <taxon>Thermodesulfobacteriota</taxon>
        <taxon>Desulfovibrionia</taxon>
        <taxon>Desulfovibrionales</taxon>
        <taxon>Desulfovibrionaceae</taxon>
    </lineage>
</organism>
<feature type="transmembrane region" description="Helical" evidence="1">
    <location>
        <begin position="115"/>
        <end position="135"/>
    </location>
</feature>
<feature type="transmembrane region" description="Helical" evidence="1">
    <location>
        <begin position="392"/>
        <end position="413"/>
    </location>
</feature>
<dbReference type="eggNOG" id="COG1290">
    <property type="taxonomic scope" value="Bacteria"/>
</dbReference>
<feature type="transmembrane region" description="Helical" evidence="1">
    <location>
        <begin position="82"/>
        <end position="103"/>
    </location>
</feature>
<feature type="transmembrane region" description="Helical" evidence="1">
    <location>
        <begin position="31"/>
        <end position="55"/>
    </location>
</feature>
<dbReference type="GO" id="GO:0016491">
    <property type="term" value="F:oxidoreductase activity"/>
    <property type="evidence" value="ECO:0007669"/>
    <property type="project" value="InterPro"/>
</dbReference>
<dbReference type="Pfam" id="PF00033">
    <property type="entry name" value="Cytochrome_B"/>
    <property type="match status" value="1"/>
</dbReference>
<dbReference type="GO" id="GO:0022904">
    <property type="term" value="P:respiratory electron transport chain"/>
    <property type="evidence" value="ECO:0007669"/>
    <property type="project" value="InterPro"/>
</dbReference>
<keyword evidence="1" id="KW-0812">Transmembrane</keyword>
<dbReference type="HOGENOM" id="CLU_031114_4_2_7"/>
<reference evidence="3 4" key="1">
    <citation type="journal article" date="2011" name="J. Bacteriol.">
        <title>Genome sequence of the mercury-methylating strain Desulfovibrio desulfuricans ND132.</title>
        <authorList>
            <person name="Brown S.D."/>
            <person name="Gilmour C.C."/>
            <person name="Kucken A.M."/>
            <person name="Wall J.D."/>
            <person name="Elias D.A."/>
            <person name="Brandt C.C."/>
            <person name="Podar M."/>
            <person name="Chertkov O."/>
            <person name="Held B."/>
            <person name="Bruce D.C."/>
            <person name="Detter J.C."/>
            <person name="Tapia R."/>
            <person name="Han C.S."/>
            <person name="Goodwin L.A."/>
            <person name="Cheng J.F."/>
            <person name="Pitluck S."/>
            <person name="Woyke T."/>
            <person name="Mikhailova N."/>
            <person name="Ivanova N.N."/>
            <person name="Han J."/>
            <person name="Lucas S."/>
            <person name="Lapidus A.L."/>
            <person name="Land M.L."/>
            <person name="Hauser L.J."/>
            <person name="Palumbo A.V."/>
        </authorList>
    </citation>
    <scope>NUCLEOTIDE SEQUENCE [LARGE SCALE GENOMIC DNA]</scope>
    <source>
        <strain evidence="3 4">ND132</strain>
    </source>
</reference>
<evidence type="ECO:0000259" key="2">
    <source>
        <dbReference type="PROSITE" id="PS51002"/>
    </source>
</evidence>
<accession>F0JGP1</accession>
<dbReference type="Gene3D" id="1.20.810.10">
    <property type="entry name" value="Cytochrome Bc1 Complex, Chain C"/>
    <property type="match status" value="1"/>
</dbReference>
<dbReference type="KEGG" id="ddn:DND132_0695"/>
<evidence type="ECO:0000256" key="1">
    <source>
        <dbReference type="SAM" id="Phobius"/>
    </source>
</evidence>
<dbReference type="GO" id="GO:0009055">
    <property type="term" value="F:electron transfer activity"/>
    <property type="evidence" value="ECO:0007669"/>
    <property type="project" value="InterPro"/>
</dbReference>
<dbReference type="PANTHER" id="PTHR19271">
    <property type="entry name" value="CYTOCHROME B"/>
    <property type="match status" value="1"/>
</dbReference>
<evidence type="ECO:0000313" key="4">
    <source>
        <dbReference type="Proteomes" id="UP000007845"/>
    </source>
</evidence>
<dbReference type="InterPro" id="IPR027387">
    <property type="entry name" value="Cytb/b6-like_sf"/>
</dbReference>
<name>F0JGP1_9BACT</name>
<feature type="transmembrane region" description="Helical" evidence="1">
    <location>
        <begin position="182"/>
        <end position="201"/>
    </location>
</feature>
<dbReference type="RefSeq" id="WP_014321338.1">
    <property type="nucleotide sequence ID" value="NC_016803.1"/>
</dbReference>
<dbReference type="PROSITE" id="PS51002">
    <property type="entry name" value="CYTB_NTER"/>
    <property type="match status" value="1"/>
</dbReference>